<evidence type="ECO:0000256" key="4">
    <source>
        <dbReference type="ARBA" id="ARBA00011738"/>
    </source>
</evidence>
<evidence type="ECO:0000256" key="6">
    <source>
        <dbReference type="ARBA" id="ARBA00022723"/>
    </source>
</evidence>
<accession>A0ABR0K201</accession>
<sequence length="310" mass="34557">MPDTKTTIRVALDWTPNTIHSGLFLARAKNLYSDANLDVQLLPPDPAYSTTPAKRLEAGEVELAICPSESIIAYAESNKPNFQLQAIYAVLQKDASAIVSKNDEILRPRDLEDAVYGSYNARYEDAIVREMVNAGGGDGSKVRIEGSKGKLSLFEELKKGTIDATWIFLPWEGVEAQLEALCLNVFRTEDSGVPYGYSPVVARNAVGNKVDGDALRRFVLATQKGYEMARADSAAAVEVMKEHCSGKSTEFLEMSQDDINGFYGEAEGSIELGRMKVEKWRAWVDWLQEKKLVVKQDLRFEEMFTNEFFS</sequence>
<protein>
    <recommendedName>
        <fullName evidence="11">4-amino-5-hydroxymethyl-2-methylpyrimidine phosphate synthase</fullName>
        <shortName evidence="11">HMP-P synthase</shortName>
        <shortName evidence="11">Hydroxymethylpyrimidine phosphate synthase</shortName>
    </recommendedName>
</protein>
<keyword evidence="8 11" id="KW-0784">Thiamine biosynthesis</keyword>
<evidence type="ECO:0000313" key="13">
    <source>
        <dbReference type="EMBL" id="KAK5083299.1"/>
    </source>
</evidence>
<comment type="pathway">
    <text evidence="2 11">Cofactor biosynthesis; thiamine diphosphate biosynthesis.</text>
</comment>
<evidence type="ECO:0000256" key="11">
    <source>
        <dbReference type="RuleBase" id="RU367015"/>
    </source>
</evidence>
<evidence type="ECO:0000313" key="14">
    <source>
        <dbReference type="Proteomes" id="UP001345013"/>
    </source>
</evidence>
<keyword evidence="9 11" id="KW-0408">Iron</keyword>
<evidence type="ECO:0000259" key="12">
    <source>
        <dbReference type="Pfam" id="PF09084"/>
    </source>
</evidence>
<dbReference type="Pfam" id="PF09084">
    <property type="entry name" value="NMT1"/>
    <property type="match status" value="1"/>
</dbReference>
<dbReference type="PANTHER" id="PTHR31528">
    <property type="entry name" value="4-AMINO-5-HYDROXYMETHYL-2-METHYLPYRIMIDINE PHOSPHATE SYNTHASE THI11-RELATED"/>
    <property type="match status" value="1"/>
</dbReference>
<gene>
    <name evidence="13" type="ORF">LTR24_007796</name>
</gene>
<proteinExistence type="inferred from homology"/>
<organism evidence="13 14">
    <name type="scientific">Lithohypha guttulata</name>
    <dbReference type="NCBI Taxonomy" id="1690604"/>
    <lineage>
        <taxon>Eukaryota</taxon>
        <taxon>Fungi</taxon>
        <taxon>Dikarya</taxon>
        <taxon>Ascomycota</taxon>
        <taxon>Pezizomycotina</taxon>
        <taxon>Eurotiomycetes</taxon>
        <taxon>Chaetothyriomycetidae</taxon>
        <taxon>Chaetothyriales</taxon>
        <taxon>Trichomeriaceae</taxon>
        <taxon>Lithohypha</taxon>
    </lineage>
</organism>
<evidence type="ECO:0000256" key="7">
    <source>
        <dbReference type="ARBA" id="ARBA00022898"/>
    </source>
</evidence>
<comment type="similarity">
    <text evidence="3 11">Belongs to the NMT1/THI5 family.</text>
</comment>
<comment type="function">
    <text evidence="1 11">Responsible for the formation of the pyrimidine heterocycle in the thiamine biosynthesis pathway. Catalyzes the formation of hydroxymethylpyrimidine phosphate (HMP-P) from histidine and pyridoxal phosphate (PLP). The protein uses PLP and the active site histidine to form HMP-P, generating an inactive enzyme. The enzyme can only undergo a single turnover, which suggests it is a suicide enzyme.</text>
</comment>
<comment type="catalytic activity">
    <reaction evidence="10">
        <text>N(6)-(pyridoxal phosphate)-L-lysyl-[4-amino-5-hydroxymethyl-2-methylpyrimidine phosphate synthase] + L-histidyl-[4-amino-5-hydroxymethyl-2-methylpyrimidine phosphate synthase] + 2 Fe(3+) + 4 H2O = L-lysyl-[4-amino-5-hydroxymethyl-2-methylpyrimidine phosphate synthase] + (2S)-2-amino-5-hydroxy-4-oxopentanoyl-[4-amino-5-hydroxymethyl-2-methylpyrimidine phosphate synthase] + 4-amino-2-methyl-5-(phosphooxymethyl)pyrimidine + 3-oxopropanoate + 2 Fe(2+) + 2 H(+)</text>
        <dbReference type="Rhea" id="RHEA:65756"/>
        <dbReference type="Rhea" id="RHEA-COMP:16892"/>
        <dbReference type="Rhea" id="RHEA-COMP:16893"/>
        <dbReference type="Rhea" id="RHEA-COMP:16894"/>
        <dbReference type="Rhea" id="RHEA-COMP:16895"/>
        <dbReference type="ChEBI" id="CHEBI:15377"/>
        <dbReference type="ChEBI" id="CHEBI:15378"/>
        <dbReference type="ChEBI" id="CHEBI:29033"/>
        <dbReference type="ChEBI" id="CHEBI:29034"/>
        <dbReference type="ChEBI" id="CHEBI:29969"/>
        <dbReference type="ChEBI" id="CHEBI:29979"/>
        <dbReference type="ChEBI" id="CHEBI:33190"/>
        <dbReference type="ChEBI" id="CHEBI:58354"/>
        <dbReference type="ChEBI" id="CHEBI:143915"/>
        <dbReference type="ChEBI" id="CHEBI:157692"/>
    </reaction>
    <physiologicalReaction direction="left-to-right" evidence="10">
        <dbReference type="Rhea" id="RHEA:65757"/>
    </physiologicalReaction>
</comment>
<evidence type="ECO:0000256" key="1">
    <source>
        <dbReference type="ARBA" id="ARBA00003469"/>
    </source>
</evidence>
<dbReference type="EMBL" id="JAVRRG010000122">
    <property type="protein sequence ID" value="KAK5083299.1"/>
    <property type="molecule type" value="Genomic_DNA"/>
</dbReference>
<comment type="caution">
    <text evidence="13">The sequence shown here is derived from an EMBL/GenBank/DDBJ whole genome shotgun (WGS) entry which is preliminary data.</text>
</comment>
<evidence type="ECO:0000256" key="10">
    <source>
        <dbReference type="ARBA" id="ARBA00048179"/>
    </source>
</evidence>
<dbReference type="SUPFAM" id="SSF53850">
    <property type="entry name" value="Periplasmic binding protein-like II"/>
    <property type="match status" value="1"/>
</dbReference>
<keyword evidence="6" id="KW-0479">Metal-binding</keyword>
<evidence type="ECO:0000256" key="5">
    <source>
        <dbReference type="ARBA" id="ARBA00022679"/>
    </source>
</evidence>
<feature type="domain" description="SsuA/THI5-like" evidence="12">
    <location>
        <begin position="17"/>
        <end position="233"/>
    </location>
</feature>
<dbReference type="InterPro" id="IPR015168">
    <property type="entry name" value="SsuA/THI5"/>
</dbReference>
<dbReference type="PANTHER" id="PTHR31528:SF1">
    <property type="entry name" value="4-AMINO-5-HYDROXYMETHYL-2-METHYLPYRIMIDINE PHOSPHATE SYNTHASE THI11-RELATED"/>
    <property type="match status" value="1"/>
</dbReference>
<keyword evidence="5" id="KW-0808">Transferase</keyword>
<evidence type="ECO:0000256" key="8">
    <source>
        <dbReference type="ARBA" id="ARBA00022977"/>
    </source>
</evidence>
<comment type="cofactor">
    <cofactor evidence="11">
        <name>Fe cation</name>
        <dbReference type="ChEBI" id="CHEBI:24875"/>
    </cofactor>
</comment>
<dbReference type="Proteomes" id="UP001345013">
    <property type="component" value="Unassembled WGS sequence"/>
</dbReference>
<comment type="subunit">
    <text evidence="4 11">Homodimer.</text>
</comment>
<evidence type="ECO:0000256" key="2">
    <source>
        <dbReference type="ARBA" id="ARBA00004948"/>
    </source>
</evidence>
<reference evidence="13 14" key="1">
    <citation type="submission" date="2023-08" db="EMBL/GenBank/DDBJ databases">
        <title>Black Yeasts Isolated from many extreme environments.</title>
        <authorList>
            <person name="Coleine C."/>
            <person name="Stajich J.E."/>
            <person name="Selbmann L."/>
        </authorList>
    </citation>
    <scope>NUCLEOTIDE SEQUENCE [LARGE SCALE GENOMIC DNA]</scope>
    <source>
        <strain evidence="13 14">CCFEE 5885</strain>
    </source>
</reference>
<evidence type="ECO:0000256" key="3">
    <source>
        <dbReference type="ARBA" id="ARBA00009406"/>
    </source>
</evidence>
<dbReference type="Gene3D" id="3.40.190.10">
    <property type="entry name" value="Periplasmic binding protein-like II"/>
    <property type="match status" value="2"/>
</dbReference>
<keyword evidence="7 11" id="KW-0663">Pyridoxal phosphate</keyword>
<name>A0ABR0K201_9EURO</name>
<dbReference type="InterPro" id="IPR027939">
    <property type="entry name" value="NMT1/THI5"/>
</dbReference>
<keyword evidence="14" id="KW-1185">Reference proteome</keyword>
<evidence type="ECO:0000256" key="9">
    <source>
        <dbReference type="ARBA" id="ARBA00023004"/>
    </source>
</evidence>